<dbReference type="AlphaFoldDB" id="F5XR15"/>
<gene>
    <name evidence="2" type="ordered locus">MLP_40230</name>
</gene>
<dbReference type="Proteomes" id="UP000007947">
    <property type="component" value="Chromosome"/>
</dbReference>
<dbReference type="InterPro" id="IPR025117">
    <property type="entry name" value="DUF4037"/>
</dbReference>
<organism evidence="2 3">
    <name type="scientific">Microlunatus phosphovorus (strain ATCC 700054 / DSM 10555 / JCM 9379 / NBRC 101784 / NCIMB 13414 / VKM Ac-1990 / NM-1)</name>
    <dbReference type="NCBI Taxonomy" id="1032480"/>
    <lineage>
        <taxon>Bacteria</taxon>
        <taxon>Bacillati</taxon>
        <taxon>Actinomycetota</taxon>
        <taxon>Actinomycetes</taxon>
        <taxon>Propionibacteriales</taxon>
        <taxon>Propionibacteriaceae</taxon>
        <taxon>Microlunatus</taxon>
    </lineage>
</organism>
<evidence type="ECO:0000313" key="3">
    <source>
        <dbReference type="Proteomes" id="UP000007947"/>
    </source>
</evidence>
<evidence type="ECO:0000313" key="2">
    <source>
        <dbReference type="EMBL" id="BAK37037.1"/>
    </source>
</evidence>
<sequence length="351" mass="39258">MSQGQALAAGFYRDVVAGLVDVPHAAALVGEGSEVLGFDDGQSTDHAWGPRLHVFVKADVVEETTRRIDDGLPDIYQSVPVRFYAWQDQRVRHHVAVTTVEEWVQSELGGPAPTGSASWLGMPQQRLLQVTAGVVFHDDRGDLTRVRHQLTYYPDDVWWWMQASQWQLIASAEALPGRLAGAGDSRGAQMIAALLVRLLMELTFLQRRRYWPYLKWLSTAFAQLEGTEQLGPLLDQLMGARTPQDREAALVASLVIAAAEHNRLDSEQPLDPTCKPFEVGINDARRPYRVLNAERFAQACLRKVSDSELRQLAPVGAIDQLTHSSDQLTNFSRWPSSLARVYDDLLKHSQR</sequence>
<name>F5XR15_MICPN</name>
<dbReference type="OrthoDB" id="3030at2"/>
<dbReference type="RefSeq" id="WP_013864878.1">
    <property type="nucleotide sequence ID" value="NC_015635.1"/>
</dbReference>
<feature type="domain" description="DUF4037" evidence="1">
    <location>
        <begin position="119"/>
        <end position="217"/>
    </location>
</feature>
<dbReference type="HOGENOM" id="CLU_056336_0_0_11"/>
<accession>F5XR15</accession>
<dbReference type="Pfam" id="PF13228">
    <property type="entry name" value="DUF4037"/>
    <property type="match status" value="1"/>
</dbReference>
<protein>
    <recommendedName>
        <fullName evidence="1">DUF4037 domain-containing protein</fullName>
    </recommendedName>
</protein>
<evidence type="ECO:0000259" key="1">
    <source>
        <dbReference type="Pfam" id="PF13228"/>
    </source>
</evidence>
<proteinExistence type="predicted"/>
<keyword evidence="3" id="KW-1185">Reference proteome</keyword>
<dbReference type="KEGG" id="mph:MLP_40230"/>
<dbReference type="eggNOG" id="COG0457">
    <property type="taxonomic scope" value="Bacteria"/>
</dbReference>
<dbReference type="EMBL" id="AP012204">
    <property type="protein sequence ID" value="BAK37037.1"/>
    <property type="molecule type" value="Genomic_DNA"/>
</dbReference>
<dbReference type="STRING" id="1032480.MLP_40230"/>
<reference evidence="2 3" key="1">
    <citation type="submission" date="2011-05" db="EMBL/GenBank/DDBJ databases">
        <title>Whole genome sequence of Microlunatus phosphovorus NM-1.</title>
        <authorList>
            <person name="Hosoyama A."/>
            <person name="Sasaki K."/>
            <person name="Harada T."/>
            <person name="Igarashi R."/>
            <person name="Kawakoshi A."/>
            <person name="Sasagawa M."/>
            <person name="Fukada J."/>
            <person name="Nakamura S."/>
            <person name="Katano Y."/>
            <person name="Hanada S."/>
            <person name="Kamagata Y."/>
            <person name="Nakamura N."/>
            <person name="Yamazaki S."/>
            <person name="Fujita N."/>
        </authorList>
    </citation>
    <scope>NUCLEOTIDE SEQUENCE [LARGE SCALE GENOMIC DNA]</scope>
    <source>
        <strain evidence="3">ATCC 700054 / DSM 10555 / JCM 9379 / NBRC 101784 / NCIMB 13414 / VKM Ac-1990 / NM-1</strain>
    </source>
</reference>